<dbReference type="AlphaFoldDB" id="A0A563TZ71"/>
<evidence type="ECO:0000259" key="2">
    <source>
        <dbReference type="Pfam" id="PF13568"/>
    </source>
</evidence>
<feature type="signal peptide" evidence="1">
    <location>
        <begin position="1"/>
        <end position="21"/>
    </location>
</feature>
<keyword evidence="4" id="KW-1185">Reference proteome</keyword>
<evidence type="ECO:0000313" key="4">
    <source>
        <dbReference type="Proteomes" id="UP000318010"/>
    </source>
</evidence>
<dbReference type="InterPro" id="IPR025665">
    <property type="entry name" value="Beta-barrel_OMP_2"/>
</dbReference>
<evidence type="ECO:0000256" key="1">
    <source>
        <dbReference type="SAM" id="SignalP"/>
    </source>
</evidence>
<gene>
    <name evidence="3" type="ORF">FPZ42_16330</name>
</gene>
<dbReference type="Pfam" id="PF13568">
    <property type="entry name" value="OMP_b-brl_2"/>
    <property type="match status" value="1"/>
</dbReference>
<reference evidence="3 4" key="1">
    <citation type="submission" date="2019-07" db="EMBL/GenBank/DDBJ databases">
        <authorList>
            <person name="Kim J."/>
        </authorList>
    </citation>
    <scope>NUCLEOTIDE SEQUENCE [LARGE SCALE GENOMIC DNA]</scope>
    <source>
        <strain evidence="3 4">MJ1a</strain>
    </source>
</reference>
<evidence type="ECO:0000313" key="3">
    <source>
        <dbReference type="EMBL" id="TWR24656.1"/>
    </source>
</evidence>
<name>A0A563TZ71_9SPHI</name>
<dbReference type="RefSeq" id="WP_146272917.1">
    <property type="nucleotide sequence ID" value="NZ_VOEI01000006.1"/>
</dbReference>
<protein>
    <submittedName>
        <fullName evidence="3">PorT family protein</fullName>
    </submittedName>
</protein>
<feature type="chain" id="PRO_5021911994" evidence="1">
    <location>
        <begin position="22"/>
        <end position="243"/>
    </location>
</feature>
<feature type="domain" description="Outer membrane protein beta-barrel" evidence="2">
    <location>
        <begin position="31"/>
        <end position="217"/>
    </location>
</feature>
<dbReference type="EMBL" id="VOEI01000006">
    <property type="protein sequence ID" value="TWR24656.1"/>
    <property type="molecule type" value="Genomic_DNA"/>
</dbReference>
<organism evidence="3 4">
    <name type="scientific">Mucilaginibacter achroorhodeus</name>
    <dbReference type="NCBI Taxonomy" id="2599294"/>
    <lineage>
        <taxon>Bacteria</taxon>
        <taxon>Pseudomonadati</taxon>
        <taxon>Bacteroidota</taxon>
        <taxon>Sphingobacteriia</taxon>
        <taxon>Sphingobacteriales</taxon>
        <taxon>Sphingobacteriaceae</taxon>
        <taxon>Mucilaginibacter</taxon>
    </lineage>
</organism>
<proteinExistence type="predicted"/>
<comment type="caution">
    <text evidence="3">The sequence shown here is derived from an EMBL/GenBank/DDBJ whole genome shotgun (WGS) entry which is preliminary data.</text>
</comment>
<accession>A0A563TZ71</accession>
<dbReference type="Proteomes" id="UP000318010">
    <property type="component" value="Unassembled WGS sequence"/>
</dbReference>
<keyword evidence="1" id="KW-0732">Signal</keyword>
<dbReference type="OrthoDB" id="1467485at2"/>
<sequence length="243" mass="27674">MIKLRLLTIIILVCCSNKLFAQAWGGGADQNDLSFGFLFSYVQSHFDVVKKPDWQTPFRDPQNNNEAVTTFRKAIFSPSSPGFAVGFITRYRLTDHLETRVTPSLLFADRKVAYYYDNPNENVVKSVQTTTVDFPLQLKLKSDRIANMRVYLLGGLKYSQSIGSKKDPGDNIDPTERLLRNVKGYSSYEVGAGFDIYFEYFKLSPEIKFSNSFTNMLVQDNTPYATPLSKLGLRTLMFSLIFE</sequence>